<accession>A0A235EN90</accession>
<proteinExistence type="inferred from homology"/>
<evidence type="ECO:0000313" key="14">
    <source>
        <dbReference type="EMBL" id="OYD50480.1"/>
    </source>
</evidence>
<evidence type="ECO:0000256" key="4">
    <source>
        <dbReference type="ARBA" id="ARBA00013244"/>
    </source>
</evidence>
<gene>
    <name evidence="14" type="ORF">CBY09_10565</name>
</gene>
<dbReference type="EMBL" id="NOIG01000006">
    <property type="protein sequence ID" value="OYD50480.1"/>
    <property type="molecule type" value="Genomic_DNA"/>
</dbReference>
<reference evidence="14 15" key="1">
    <citation type="submission" date="2017-07" db="EMBL/GenBank/DDBJ databases">
        <title>Acidovorax KNDSW TSA 6 genome sequence and assembly.</title>
        <authorList>
            <person name="Mayilraj S."/>
        </authorList>
    </citation>
    <scope>NUCLEOTIDE SEQUENCE [LARGE SCALE GENOMIC DNA]</scope>
    <source>
        <strain evidence="14 15">KNDSW-TSA6</strain>
    </source>
</reference>
<evidence type="ECO:0000256" key="9">
    <source>
        <dbReference type="ARBA" id="ARBA00023315"/>
    </source>
</evidence>
<protein>
    <recommendedName>
        <fullName evidence="4">diacylglycerol O-acyltransferase</fullName>
        <ecNumber evidence="4">2.3.1.20</ecNumber>
    </recommendedName>
</protein>
<sequence length="544" mass="58861">MVTRIPAPRKAAPGHSTSPLRTLRDQGPEVARKAAQALPPAARKAATVVQKNVRRAATGMLGLSGERMSKVDTAWLRMDSHSNLMMINGVWTLSPGITWEALCERVQQRLLQYPRFRQRVVEDAAGATWVEDKNFDIAAHVLREKLPHRKGQSMQRALQDRVGELAMQPLDTRRPLWQMHLIEDFVGDDGAKGSALIVRIHHCIADGIALISVTMSLVDGGSEPPKRKPRADKDGATAEDWIADALIKPFTGLTVKALDLAGDSAAKSLQMLGDPEKAMQHGLSGTADMARVAYQLVSDAAALALMPDDSPTRLKGQPGSAKRVAWCPPIPLEEVKAIGKALNCSINDVLLSCVAGAIGGYLRSQGDDPTGQEIRAMIPVNLRPMEEAWKLGNRFGLVPLVLPIGVANPIERVYEVRKRMNALKGSTQPILAFAMLAVAGLMIKPAQDALLNLFGRKTTAVMTNVPGPKEQLTLCGSRVTQCMFWVPQSGDIGLGVSILSYGGGVQFGVITDTTLCPEPQQIIDAFAPEFDQLSLLTLMLPWGE</sequence>
<dbReference type="InterPro" id="IPR023213">
    <property type="entry name" value="CAT-like_dom_sf"/>
</dbReference>
<feature type="domain" description="O-acyltransferase WSD1 C-terminal" evidence="13">
    <location>
        <begin position="392"/>
        <end position="533"/>
    </location>
</feature>
<dbReference type="InterPro" id="IPR014292">
    <property type="entry name" value="Acyl_transf_WS/DGAT"/>
</dbReference>
<name>A0A235EN90_9BURK</name>
<keyword evidence="5" id="KW-0444">Lipid biosynthesis</keyword>
<keyword evidence="7" id="KW-0319">Glycerol metabolism</keyword>
<dbReference type="InterPro" id="IPR009721">
    <property type="entry name" value="O-acyltransferase_WSD1_C"/>
</dbReference>
<dbReference type="Pfam" id="PF06974">
    <property type="entry name" value="WS_DGAT_C"/>
    <property type="match status" value="1"/>
</dbReference>
<evidence type="ECO:0000256" key="5">
    <source>
        <dbReference type="ARBA" id="ARBA00022516"/>
    </source>
</evidence>
<comment type="pathway">
    <text evidence="2">Lipid metabolism.</text>
</comment>
<dbReference type="UniPathway" id="UPA00282"/>
<feature type="region of interest" description="Disordered" evidence="11">
    <location>
        <begin position="1"/>
        <end position="28"/>
    </location>
</feature>
<comment type="caution">
    <text evidence="14">The sequence shown here is derived from an EMBL/GenBank/DDBJ whole genome shotgun (WGS) entry which is preliminary data.</text>
</comment>
<dbReference type="PANTHER" id="PTHR31650:SF1">
    <property type="entry name" value="WAX ESTER SYNTHASE_DIACYLGLYCEROL ACYLTRANSFERASE 4-RELATED"/>
    <property type="match status" value="1"/>
</dbReference>
<evidence type="ECO:0000259" key="13">
    <source>
        <dbReference type="Pfam" id="PF06974"/>
    </source>
</evidence>
<keyword evidence="8" id="KW-0443">Lipid metabolism</keyword>
<comment type="pathway">
    <text evidence="1">Glycerolipid metabolism; triacylglycerol biosynthesis.</text>
</comment>
<dbReference type="RefSeq" id="WP_094289226.1">
    <property type="nucleotide sequence ID" value="NZ_JAMXHW010000013.1"/>
</dbReference>
<dbReference type="GO" id="GO:0005886">
    <property type="term" value="C:plasma membrane"/>
    <property type="evidence" value="ECO:0007669"/>
    <property type="project" value="TreeGrafter"/>
</dbReference>
<evidence type="ECO:0000256" key="1">
    <source>
        <dbReference type="ARBA" id="ARBA00004771"/>
    </source>
</evidence>
<organism evidence="14 15">
    <name type="scientific">Acidovorax kalamii</name>
    <dbReference type="NCBI Taxonomy" id="2004485"/>
    <lineage>
        <taxon>Bacteria</taxon>
        <taxon>Pseudomonadati</taxon>
        <taxon>Pseudomonadota</taxon>
        <taxon>Betaproteobacteria</taxon>
        <taxon>Burkholderiales</taxon>
        <taxon>Comamonadaceae</taxon>
        <taxon>Acidovorax</taxon>
    </lineage>
</organism>
<dbReference type="Proteomes" id="UP000215441">
    <property type="component" value="Unassembled WGS sequence"/>
</dbReference>
<evidence type="ECO:0000256" key="6">
    <source>
        <dbReference type="ARBA" id="ARBA00022679"/>
    </source>
</evidence>
<keyword evidence="15" id="KW-1185">Reference proteome</keyword>
<evidence type="ECO:0000256" key="3">
    <source>
        <dbReference type="ARBA" id="ARBA00009587"/>
    </source>
</evidence>
<evidence type="ECO:0000313" key="15">
    <source>
        <dbReference type="Proteomes" id="UP000215441"/>
    </source>
</evidence>
<evidence type="ECO:0000256" key="10">
    <source>
        <dbReference type="ARBA" id="ARBA00048109"/>
    </source>
</evidence>
<dbReference type="OrthoDB" id="9810950at2"/>
<comment type="catalytic activity">
    <reaction evidence="10">
        <text>an acyl-CoA + a 1,2-diacyl-sn-glycerol = a triacyl-sn-glycerol + CoA</text>
        <dbReference type="Rhea" id="RHEA:10868"/>
        <dbReference type="ChEBI" id="CHEBI:17815"/>
        <dbReference type="ChEBI" id="CHEBI:57287"/>
        <dbReference type="ChEBI" id="CHEBI:58342"/>
        <dbReference type="ChEBI" id="CHEBI:64615"/>
        <dbReference type="EC" id="2.3.1.20"/>
    </reaction>
</comment>
<comment type="similarity">
    <text evidence="3">Belongs to the long-chain O-acyltransferase family.</text>
</comment>
<dbReference type="EC" id="2.3.1.20" evidence="4"/>
<dbReference type="GO" id="GO:0004144">
    <property type="term" value="F:diacylglycerol O-acyltransferase activity"/>
    <property type="evidence" value="ECO:0007669"/>
    <property type="project" value="UniProtKB-EC"/>
</dbReference>
<evidence type="ECO:0000256" key="8">
    <source>
        <dbReference type="ARBA" id="ARBA00023098"/>
    </source>
</evidence>
<evidence type="ECO:0000256" key="11">
    <source>
        <dbReference type="SAM" id="MobiDB-lite"/>
    </source>
</evidence>
<dbReference type="InterPro" id="IPR045034">
    <property type="entry name" value="O-acyltransferase_WSD1-like"/>
</dbReference>
<evidence type="ECO:0000256" key="7">
    <source>
        <dbReference type="ARBA" id="ARBA00022798"/>
    </source>
</evidence>
<feature type="domain" description="O-acyltransferase WSD1-like N-terminal" evidence="12">
    <location>
        <begin position="68"/>
        <end position="349"/>
    </location>
</feature>
<keyword evidence="6 14" id="KW-0808">Transferase</keyword>
<dbReference type="SUPFAM" id="SSF52777">
    <property type="entry name" value="CoA-dependent acyltransferases"/>
    <property type="match status" value="1"/>
</dbReference>
<evidence type="ECO:0000259" key="12">
    <source>
        <dbReference type="Pfam" id="PF03007"/>
    </source>
</evidence>
<dbReference type="PANTHER" id="PTHR31650">
    <property type="entry name" value="O-ACYLTRANSFERASE (WSD1-LIKE) FAMILY PROTEIN"/>
    <property type="match status" value="1"/>
</dbReference>
<dbReference type="AlphaFoldDB" id="A0A235EN90"/>
<keyword evidence="9 14" id="KW-0012">Acyltransferase</keyword>
<dbReference type="NCBIfam" id="TIGR02946">
    <property type="entry name" value="acyl_WS_DGAT"/>
    <property type="match status" value="1"/>
</dbReference>
<dbReference type="GO" id="GO:0006071">
    <property type="term" value="P:glycerol metabolic process"/>
    <property type="evidence" value="ECO:0007669"/>
    <property type="project" value="UniProtKB-KW"/>
</dbReference>
<dbReference type="Pfam" id="PF03007">
    <property type="entry name" value="WS_DGAT_cat"/>
    <property type="match status" value="1"/>
</dbReference>
<evidence type="ECO:0000256" key="2">
    <source>
        <dbReference type="ARBA" id="ARBA00005189"/>
    </source>
</evidence>
<dbReference type="GO" id="GO:0019432">
    <property type="term" value="P:triglyceride biosynthetic process"/>
    <property type="evidence" value="ECO:0007669"/>
    <property type="project" value="UniProtKB-UniPathway"/>
</dbReference>
<dbReference type="InterPro" id="IPR004255">
    <property type="entry name" value="O-acyltransferase_WSD1_N"/>
</dbReference>
<dbReference type="Gene3D" id="3.30.559.10">
    <property type="entry name" value="Chloramphenicol acetyltransferase-like domain"/>
    <property type="match status" value="1"/>
</dbReference>